<gene>
    <name evidence="4" type="ORF">QYE76_048716</name>
</gene>
<feature type="region of interest" description="Disordered" evidence="2">
    <location>
        <begin position="320"/>
        <end position="455"/>
    </location>
</feature>
<accession>A0AAD8SN65</accession>
<feature type="compositionally biased region" description="Polar residues" evidence="2">
    <location>
        <begin position="278"/>
        <end position="301"/>
    </location>
</feature>
<dbReference type="PANTHER" id="PTHR33026">
    <property type="entry name" value="OS06G0360600 PROTEIN"/>
    <property type="match status" value="1"/>
</dbReference>
<keyword evidence="5" id="KW-1185">Reference proteome</keyword>
<dbReference type="AlphaFoldDB" id="A0AAD8SN65"/>
<proteinExistence type="predicted"/>
<feature type="domain" description="Transposase (putative) gypsy type" evidence="3">
    <location>
        <begin position="51"/>
        <end position="117"/>
    </location>
</feature>
<dbReference type="InterPro" id="IPR007321">
    <property type="entry name" value="Transposase_28"/>
</dbReference>
<feature type="compositionally biased region" description="Polar residues" evidence="2">
    <location>
        <begin position="415"/>
        <end position="424"/>
    </location>
</feature>
<dbReference type="Proteomes" id="UP001231189">
    <property type="component" value="Unassembled WGS sequence"/>
</dbReference>
<evidence type="ECO:0000259" key="3">
    <source>
        <dbReference type="Pfam" id="PF04195"/>
    </source>
</evidence>
<protein>
    <recommendedName>
        <fullName evidence="3">Transposase (putative) gypsy type domain-containing protein</fullName>
    </recommendedName>
</protein>
<reference evidence="4" key="1">
    <citation type="submission" date="2023-07" db="EMBL/GenBank/DDBJ databases">
        <title>A chromosome-level genome assembly of Lolium multiflorum.</title>
        <authorList>
            <person name="Chen Y."/>
            <person name="Copetti D."/>
            <person name="Kolliker R."/>
            <person name="Studer B."/>
        </authorList>
    </citation>
    <scope>NUCLEOTIDE SEQUENCE</scope>
    <source>
        <strain evidence="4">02402/16</strain>
        <tissue evidence="4">Leaf</tissue>
    </source>
</reference>
<keyword evidence="1" id="KW-0175">Coiled coil</keyword>
<evidence type="ECO:0000313" key="4">
    <source>
        <dbReference type="EMBL" id="KAK1660557.1"/>
    </source>
</evidence>
<comment type="caution">
    <text evidence="4">The sequence shown here is derived from an EMBL/GenBank/DDBJ whole genome shotgun (WGS) entry which is preliminary data.</text>
</comment>
<feature type="compositionally biased region" description="Low complexity" evidence="2">
    <location>
        <begin position="434"/>
        <end position="446"/>
    </location>
</feature>
<evidence type="ECO:0000256" key="2">
    <source>
        <dbReference type="SAM" id="MobiDB-lite"/>
    </source>
</evidence>
<dbReference type="PANTHER" id="PTHR33026:SF7">
    <property type="entry name" value="OS03G0100275 PROTEIN"/>
    <property type="match status" value="1"/>
</dbReference>
<organism evidence="4 5">
    <name type="scientific">Lolium multiflorum</name>
    <name type="common">Italian ryegrass</name>
    <name type="synonym">Lolium perenne subsp. multiflorum</name>
    <dbReference type="NCBI Taxonomy" id="4521"/>
    <lineage>
        <taxon>Eukaryota</taxon>
        <taxon>Viridiplantae</taxon>
        <taxon>Streptophyta</taxon>
        <taxon>Embryophyta</taxon>
        <taxon>Tracheophyta</taxon>
        <taxon>Spermatophyta</taxon>
        <taxon>Magnoliopsida</taxon>
        <taxon>Liliopsida</taxon>
        <taxon>Poales</taxon>
        <taxon>Poaceae</taxon>
        <taxon>BOP clade</taxon>
        <taxon>Pooideae</taxon>
        <taxon>Poodae</taxon>
        <taxon>Poeae</taxon>
        <taxon>Poeae Chloroplast Group 2 (Poeae type)</taxon>
        <taxon>Loliodinae</taxon>
        <taxon>Loliinae</taxon>
        <taxon>Lolium</taxon>
    </lineage>
</organism>
<feature type="region of interest" description="Disordered" evidence="2">
    <location>
        <begin position="273"/>
        <end position="307"/>
    </location>
</feature>
<evidence type="ECO:0000256" key="1">
    <source>
        <dbReference type="SAM" id="Coils"/>
    </source>
</evidence>
<dbReference type="EMBL" id="JAUUTY010000003">
    <property type="protein sequence ID" value="KAK1660557.1"/>
    <property type="molecule type" value="Genomic_DNA"/>
</dbReference>
<dbReference type="Pfam" id="PF04195">
    <property type="entry name" value="Transposase_28"/>
    <property type="match status" value="1"/>
</dbReference>
<sequence length="740" mass="82559">MAAEDLEWERSKISNQDTNMLKRLGLMKKEDAIRFPSEESYPNPPMEYRVSFVDHLIRGLSPPIHDFLRGLLFVYGIQLHHLTPNSILHISIFITLCECFLGIAPNWALWKRIFCIRRNGSHNVTYNIGGVVICVRTDVDYFDVKFPDSVQGWRKRWLYIHEESANSVEHNIIPFDGNAKIQRRRSWDAEASEEEKKATEALMSRIRQLQNTRGKELSGVQITAYFLKIRVQPLQARKNPLWTYSGVNDANRISGDLSTKDFEKLLRRLSRLGKDPIPSSSRVEPYSSTNPLPKNHPSMTSLPPLPEGGEVEEMAIVAEDTQGSSVPESEVAGSHKSAASHEKEAESEASESTQSLPPAVSPKNNRKRKNVEDSSTSKAEEVVPSHPKAAYDPYVESLISSDEEEEVPVTDVAPRTSTSRTVLVSDTLVEGDETSPPQQNVVTTTPPSSPLAPSPKRARVEMIIEPPPQLSSSSSQLMDDPMIKDLIRIGSQFIGYREYASRTEEKLAEANKRADALAHKLEHSEAAREKAELAASEARAEADDAKAKAASVEELQKRLKDAESALDEQKASQAAREQGIIKRLKSQSRRTLTQTNQDFDLENAVDDPLLDALSLLEFHGREIREGVANASAGLSALFPYFFPKKEEPSTFLALAKLFNSSEDLGLKMRQENMKVAVENTVALVADSQQTLDWMKVGDTDQIEQSRWRSLIKAAKPNTKKILAYLGIKPASTPSSSRPEV</sequence>
<name>A0AAD8SN65_LOLMU</name>
<evidence type="ECO:0000313" key="5">
    <source>
        <dbReference type="Proteomes" id="UP001231189"/>
    </source>
</evidence>
<feature type="coiled-coil region" evidence="1">
    <location>
        <begin position="500"/>
        <end position="572"/>
    </location>
</feature>